<protein>
    <recommendedName>
        <fullName evidence="4">DUF2304 domain-containing protein</fullName>
    </recommendedName>
</protein>
<dbReference type="Proteomes" id="UP000177088">
    <property type="component" value="Unassembled WGS sequence"/>
</dbReference>
<organism evidence="2 3">
    <name type="scientific">Candidatus Uhrbacteria bacterium RIFCSPHIGHO2_02_FULL_60_10</name>
    <dbReference type="NCBI Taxonomy" id="1802392"/>
    <lineage>
        <taxon>Bacteria</taxon>
        <taxon>Candidatus Uhriibacteriota</taxon>
    </lineage>
</organism>
<evidence type="ECO:0000313" key="2">
    <source>
        <dbReference type="EMBL" id="OGL75005.1"/>
    </source>
</evidence>
<proteinExistence type="predicted"/>
<sequence length="112" mass="12388">MFIQLVILAVVVWGLVLTWKRSREGVLSRLAAAAWTLLWLGAATVTVWPSLASRFAAALGVGRGADAVLYIAVISLFYLVFRIFLRLDKIERDITAVIREAALSNSKDKVKE</sequence>
<comment type="caution">
    <text evidence="2">The sequence shown here is derived from an EMBL/GenBank/DDBJ whole genome shotgun (WGS) entry which is preliminary data.</text>
</comment>
<evidence type="ECO:0008006" key="4">
    <source>
        <dbReference type="Google" id="ProtNLM"/>
    </source>
</evidence>
<accession>A0A1F7U9S2</accession>
<dbReference type="Pfam" id="PF10066">
    <property type="entry name" value="DUF2304"/>
    <property type="match status" value="1"/>
</dbReference>
<reference evidence="2 3" key="1">
    <citation type="journal article" date="2016" name="Nat. Commun.">
        <title>Thousands of microbial genomes shed light on interconnected biogeochemical processes in an aquifer system.</title>
        <authorList>
            <person name="Anantharaman K."/>
            <person name="Brown C.T."/>
            <person name="Hug L.A."/>
            <person name="Sharon I."/>
            <person name="Castelle C.J."/>
            <person name="Probst A.J."/>
            <person name="Thomas B.C."/>
            <person name="Singh A."/>
            <person name="Wilkins M.J."/>
            <person name="Karaoz U."/>
            <person name="Brodie E.L."/>
            <person name="Williams K.H."/>
            <person name="Hubbard S.S."/>
            <person name="Banfield J.F."/>
        </authorList>
    </citation>
    <scope>NUCLEOTIDE SEQUENCE [LARGE SCALE GENOMIC DNA]</scope>
</reference>
<feature type="transmembrane region" description="Helical" evidence="1">
    <location>
        <begin position="67"/>
        <end position="85"/>
    </location>
</feature>
<evidence type="ECO:0000313" key="3">
    <source>
        <dbReference type="Proteomes" id="UP000177088"/>
    </source>
</evidence>
<dbReference type="EMBL" id="MGEA01000004">
    <property type="protein sequence ID" value="OGL75005.1"/>
    <property type="molecule type" value="Genomic_DNA"/>
</dbReference>
<keyword evidence="1" id="KW-0812">Transmembrane</keyword>
<dbReference type="InterPro" id="IPR019277">
    <property type="entry name" value="DUF2304"/>
</dbReference>
<name>A0A1F7U9S2_9BACT</name>
<evidence type="ECO:0000256" key="1">
    <source>
        <dbReference type="SAM" id="Phobius"/>
    </source>
</evidence>
<dbReference type="AlphaFoldDB" id="A0A1F7U9S2"/>
<keyword evidence="1" id="KW-1133">Transmembrane helix</keyword>
<keyword evidence="1" id="KW-0472">Membrane</keyword>
<feature type="transmembrane region" description="Helical" evidence="1">
    <location>
        <begin position="34"/>
        <end position="55"/>
    </location>
</feature>
<gene>
    <name evidence="2" type="ORF">A3C96_00080</name>
</gene>